<sequence>MVLQNIKFLLNSFLANSTLENIVFVWVMHQQKIIDDLLSGLHGDYDLYSFSLTASEQELTKRFGKDVEAGIRNQAELQAAIDRIVMYKAVNSIKIDVTGRELPENAERIIKAISENAS</sequence>
<protein>
    <recommendedName>
        <fullName evidence="3">AAA family ATPase</fullName>
    </recommendedName>
</protein>
<dbReference type="Proteomes" id="UP001167919">
    <property type="component" value="Unassembled WGS sequence"/>
</dbReference>
<dbReference type="RefSeq" id="WP_301710918.1">
    <property type="nucleotide sequence ID" value="NZ_SDWY01000001.1"/>
</dbReference>
<gene>
    <name evidence="1" type="ORF">EVC35_01395</name>
</gene>
<dbReference type="InterPro" id="IPR027417">
    <property type="entry name" value="P-loop_NTPase"/>
</dbReference>
<proteinExistence type="predicted"/>
<dbReference type="AlphaFoldDB" id="A0AAJ1VMH6"/>
<accession>A0AAJ1VMH6</accession>
<evidence type="ECO:0000313" key="1">
    <source>
        <dbReference type="EMBL" id="MDN6899661.1"/>
    </source>
</evidence>
<reference evidence="1" key="1">
    <citation type="submission" date="2019-01" db="EMBL/GenBank/DDBJ databases">
        <title>Oenococcus sicerae UCMA17102.</title>
        <authorList>
            <person name="Cousin F.J."/>
            <person name="Le Guellec R."/>
            <person name="Cretenet M."/>
        </authorList>
    </citation>
    <scope>NUCLEOTIDE SEQUENCE</scope>
    <source>
        <strain evidence="1">UCMA17102</strain>
    </source>
</reference>
<organism evidence="1 2">
    <name type="scientific">Oenococcus sicerae</name>
    <dbReference type="NCBI Taxonomy" id="2203724"/>
    <lineage>
        <taxon>Bacteria</taxon>
        <taxon>Bacillati</taxon>
        <taxon>Bacillota</taxon>
        <taxon>Bacilli</taxon>
        <taxon>Lactobacillales</taxon>
        <taxon>Lactobacillaceae</taxon>
        <taxon>Oenococcus</taxon>
    </lineage>
</organism>
<evidence type="ECO:0000313" key="2">
    <source>
        <dbReference type="Proteomes" id="UP001167919"/>
    </source>
</evidence>
<comment type="caution">
    <text evidence="1">The sequence shown here is derived from an EMBL/GenBank/DDBJ whole genome shotgun (WGS) entry which is preliminary data.</text>
</comment>
<name>A0AAJ1VMH6_9LACO</name>
<dbReference type="Gene3D" id="3.40.50.300">
    <property type="entry name" value="P-loop containing nucleotide triphosphate hydrolases"/>
    <property type="match status" value="1"/>
</dbReference>
<evidence type="ECO:0008006" key="3">
    <source>
        <dbReference type="Google" id="ProtNLM"/>
    </source>
</evidence>
<dbReference type="EMBL" id="SDWY01000001">
    <property type="protein sequence ID" value="MDN6899661.1"/>
    <property type="molecule type" value="Genomic_DNA"/>
</dbReference>